<dbReference type="Proteomes" id="UP000275069">
    <property type="component" value="Chromosome"/>
</dbReference>
<evidence type="ECO:0000313" key="2">
    <source>
        <dbReference type="EMBL" id="AYG02440.1"/>
    </source>
</evidence>
<dbReference type="EMBL" id="CP032624">
    <property type="protein sequence ID" value="AYG02440.1"/>
    <property type="molecule type" value="Genomic_DNA"/>
</dbReference>
<dbReference type="RefSeq" id="WP_120787974.1">
    <property type="nucleotide sequence ID" value="NZ_CP032624.1"/>
</dbReference>
<feature type="transmembrane region" description="Helical" evidence="1">
    <location>
        <begin position="12"/>
        <end position="31"/>
    </location>
</feature>
<protein>
    <recommendedName>
        <fullName evidence="4">Modulator of FtsH protease</fullName>
    </recommendedName>
</protein>
<name>A0A387BN29_9MICO</name>
<dbReference type="OrthoDB" id="5114046at2"/>
<sequence length="161" mass="16761">MEQWSDFFVATAGAAAALAGLVIVAMSVNVAQIIKFPQLPPRAGATIASLVMALLTALAGLAHQPDRIFGLETLAFGLISWALHLHSGRVALRTGRATGRSREEAVRVVLLGQLQTLPLAAGGALVALAAPGGVYVVFAGILTLFALAMLDAWVLLIEILR</sequence>
<gene>
    <name evidence="2" type="ORF">D7I44_02075</name>
</gene>
<evidence type="ECO:0008006" key="4">
    <source>
        <dbReference type="Google" id="ProtNLM"/>
    </source>
</evidence>
<keyword evidence="1" id="KW-0812">Transmembrane</keyword>
<evidence type="ECO:0000313" key="3">
    <source>
        <dbReference type="Proteomes" id="UP000275069"/>
    </source>
</evidence>
<organism evidence="2 3">
    <name type="scientific">Gryllotalpicola protaetiae</name>
    <dbReference type="NCBI Taxonomy" id="2419771"/>
    <lineage>
        <taxon>Bacteria</taxon>
        <taxon>Bacillati</taxon>
        <taxon>Actinomycetota</taxon>
        <taxon>Actinomycetes</taxon>
        <taxon>Micrococcales</taxon>
        <taxon>Microbacteriaceae</taxon>
        <taxon>Gryllotalpicola</taxon>
    </lineage>
</organism>
<feature type="transmembrane region" description="Helical" evidence="1">
    <location>
        <begin position="43"/>
        <end position="62"/>
    </location>
</feature>
<proteinExistence type="predicted"/>
<dbReference type="KEGG" id="gry:D7I44_02075"/>
<keyword evidence="1" id="KW-1133">Transmembrane helix</keyword>
<reference evidence="2 3" key="1">
    <citation type="submission" date="2018-09" db="EMBL/GenBank/DDBJ databases">
        <title>Genome sequencing of strain 2DFW10M-5.</title>
        <authorList>
            <person name="Heo J."/>
            <person name="Kim S.-J."/>
            <person name="Kwon S.-W."/>
        </authorList>
    </citation>
    <scope>NUCLEOTIDE SEQUENCE [LARGE SCALE GENOMIC DNA]</scope>
    <source>
        <strain evidence="2 3">2DFW10M-5</strain>
    </source>
</reference>
<keyword evidence="1" id="KW-0472">Membrane</keyword>
<evidence type="ECO:0000256" key="1">
    <source>
        <dbReference type="SAM" id="Phobius"/>
    </source>
</evidence>
<feature type="transmembrane region" description="Helical" evidence="1">
    <location>
        <begin position="135"/>
        <end position="157"/>
    </location>
</feature>
<feature type="transmembrane region" description="Helical" evidence="1">
    <location>
        <begin position="108"/>
        <end position="129"/>
    </location>
</feature>
<accession>A0A387BN29</accession>
<keyword evidence="3" id="KW-1185">Reference proteome</keyword>
<dbReference type="AlphaFoldDB" id="A0A387BN29"/>